<organism evidence="7 8">
    <name type="scientific">Pikeienuella piscinae</name>
    <dbReference type="NCBI Taxonomy" id="2748098"/>
    <lineage>
        <taxon>Bacteria</taxon>
        <taxon>Pseudomonadati</taxon>
        <taxon>Pseudomonadota</taxon>
        <taxon>Alphaproteobacteria</taxon>
        <taxon>Rhodobacterales</taxon>
        <taxon>Paracoccaceae</taxon>
        <taxon>Pikeienuella</taxon>
    </lineage>
</organism>
<accession>A0A7L5BT77</accession>
<dbReference type="PANTHER" id="PTHR23521">
    <property type="entry name" value="TRANSPORTER MFS SUPERFAMILY"/>
    <property type="match status" value="1"/>
</dbReference>
<dbReference type="GO" id="GO:0005886">
    <property type="term" value="C:plasma membrane"/>
    <property type="evidence" value="ECO:0007669"/>
    <property type="project" value="TreeGrafter"/>
</dbReference>
<feature type="domain" description="Major facilitator superfamily (MFS) profile" evidence="6">
    <location>
        <begin position="7"/>
        <end position="377"/>
    </location>
</feature>
<evidence type="ECO:0000256" key="5">
    <source>
        <dbReference type="SAM" id="Phobius"/>
    </source>
</evidence>
<gene>
    <name evidence="7" type="ORF">G5B40_02940</name>
</gene>
<protein>
    <submittedName>
        <fullName evidence="7">MFS transporter</fullName>
    </submittedName>
</protein>
<proteinExistence type="predicted"/>
<dbReference type="InterPro" id="IPR020846">
    <property type="entry name" value="MFS_dom"/>
</dbReference>
<keyword evidence="3 5" id="KW-0472">Membrane</keyword>
<dbReference type="PANTHER" id="PTHR23521:SF3">
    <property type="entry name" value="MFS TRANSPORTER"/>
    <property type="match status" value="1"/>
</dbReference>
<evidence type="ECO:0000313" key="8">
    <source>
        <dbReference type="Proteomes" id="UP000503336"/>
    </source>
</evidence>
<dbReference type="GO" id="GO:0022857">
    <property type="term" value="F:transmembrane transporter activity"/>
    <property type="evidence" value="ECO:0007669"/>
    <property type="project" value="InterPro"/>
</dbReference>
<dbReference type="EMBL" id="CP049056">
    <property type="protein sequence ID" value="QIE54482.1"/>
    <property type="molecule type" value="Genomic_DNA"/>
</dbReference>
<evidence type="ECO:0000313" key="7">
    <source>
        <dbReference type="EMBL" id="QIE54482.1"/>
    </source>
</evidence>
<feature type="transmembrane region" description="Helical" evidence="5">
    <location>
        <begin position="73"/>
        <end position="91"/>
    </location>
</feature>
<evidence type="ECO:0000256" key="3">
    <source>
        <dbReference type="ARBA" id="ARBA00023136"/>
    </source>
</evidence>
<feature type="transmembrane region" description="Helical" evidence="5">
    <location>
        <begin position="289"/>
        <end position="310"/>
    </location>
</feature>
<keyword evidence="1 5" id="KW-0812">Transmembrane</keyword>
<feature type="transmembrane region" description="Helical" evidence="5">
    <location>
        <begin position="265"/>
        <end position="283"/>
    </location>
</feature>
<keyword evidence="2 5" id="KW-1133">Transmembrane helix</keyword>
<feature type="transmembrane region" description="Helical" evidence="5">
    <location>
        <begin position="42"/>
        <end position="61"/>
    </location>
</feature>
<dbReference type="Gene3D" id="1.20.1250.20">
    <property type="entry name" value="MFS general substrate transporter like domains"/>
    <property type="match status" value="2"/>
</dbReference>
<dbReference type="PROSITE" id="PS50850">
    <property type="entry name" value="MFS"/>
    <property type="match status" value="1"/>
</dbReference>
<sequence length="431" mass="45460">MFAVLQSSWALLFGMFLLMVGNGLQGSLLGVRGAIEGFDPGILSYVISAYFLGFLGGSRLAPTLILYVGHVRVFAAMGSLISAAFVLYAAIPDLVAWGVLRFIVGFCFSCVYIVAESWLNAAADNRTRGKALALYMVVQMLGIVCAQIALNFADPGGYTLFVLISVLVSISFTPILLSAAPAPAVQRTPRMTLSRLFRTSPLGFTGSVLVGAVYAALFGMSAVYGTQRGLSIVEISAFVASIYVGGLVLQWPIGWLSDRMDRRRLIIILSGGCMAVCGAAIAFSDSAIALYVVALAIGGTVNPLYALMLAHTNDFLEQEDMPSASAGLIFIGGVGAIGGPVIVGQMMQLLGAWAFFLYVMLCMGSIVGYGLYRMTRRSAVDPAETGAHAAITPSIGPVAMEAAQEYASEKMPESHGSVNTDSNLDKTTPNT</sequence>
<dbReference type="AlphaFoldDB" id="A0A7L5BT77"/>
<dbReference type="InterPro" id="IPR011701">
    <property type="entry name" value="MFS"/>
</dbReference>
<feature type="transmembrane region" description="Helical" evidence="5">
    <location>
        <begin position="97"/>
        <end position="119"/>
    </location>
</feature>
<dbReference type="InterPro" id="IPR047200">
    <property type="entry name" value="MFS_YcaD-like"/>
</dbReference>
<dbReference type="CDD" id="cd17477">
    <property type="entry name" value="MFS_YcaD_like"/>
    <property type="match status" value="1"/>
</dbReference>
<dbReference type="SUPFAM" id="SSF103473">
    <property type="entry name" value="MFS general substrate transporter"/>
    <property type="match status" value="1"/>
</dbReference>
<evidence type="ECO:0000256" key="2">
    <source>
        <dbReference type="ARBA" id="ARBA00022989"/>
    </source>
</evidence>
<reference evidence="7 8" key="1">
    <citation type="submission" date="2020-02" db="EMBL/GenBank/DDBJ databases">
        <title>complete genome sequence of Rhodobacteraceae bacterium.</title>
        <authorList>
            <person name="Park J."/>
            <person name="Kim Y.-S."/>
            <person name="Kim K.-H."/>
        </authorList>
    </citation>
    <scope>NUCLEOTIDE SEQUENCE [LARGE SCALE GENOMIC DNA]</scope>
    <source>
        <strain evidence="7 8">RR4-56</strain>
    </source>
</reference>
<dbReference type="Proteomes" id="UP000503336">
    <property type="component" value="Chromosome"/>
</dbReference>
<dbReference type="KEGG" id="hdh:G5B40_02940"/>
<feature type="region of interest" description="Disordered" evidence="4">
    <location>
        <begin position="404"/>
        <end position="431"/>
    </location>
</feature>
<dbReference type="RefSeq" id="WP_165094774.1">
    <property type="nucleotide sequence ID" value="NZ_CP049056.1"/>
</dbReference>
<dbReference type="Pfam" id="PF07690">
    <property type="entry name" value="MFS_1"/>
    <property type="match status" value="1"/>
</dbReference>
<keyword evidence="8" id="KW-1185">Reference proteome</keyword>
<evidence type="ECO:0000259" key="6">
    <source>
        <dbReference type="PROSITE" id="PS50850"/>
    </source>
</evidence>
<evidence type="ECO:0000256" key="4">
    <source>
        <dbReference type="SAM" id="MobiDB-lite"/>
    </source>
</evidence>
<name>A0A7L5BT77_9RHOB</name>
<feature type="transmembrane region" description="Helical" evidence="5">
    <location>
        <begin position="158"/>
        <end position="180"/>
    </location>
</feature>
<feature type="transmembrane region" description="Helical" evidence="5">
    <location>
        <begin position="322"/>
        <end position="343"/>
    </location>
</feature>
<feature type="transmembrane region" description="Helical" evidence="5">
    <location>
        <begin position="349"/>
        <end position="372"/>
    </location>
</feature>
<feature type="compositionally biased region" description="Polar residues" evidence="4">
    <location>
        <begin position="416"/>
        <end position="431"/>
    </location>
</feature>
<evidence type="ECO:0000256" key="1">
    <source>
        <dbReference type="ARBA" id="ARBA00022692"/>
    </source>
</evidence>
<feature type="transmembrane region" description="Helical" evidence="5">
    <location>
        <begin position="230"/>
        <end position="253"/>
    </location>
</feature>
<feature type="transmembrane region" description="Helical" evidence="5">
    <location>
        <begin position="131"/>
        <end position="152"/>
    </location>
</feature>
<feature type="transmembrane region" description="Helical" evidence="5">
    <location>
        <begin position="201"/>
        <end position="224"/>
    </location>
</feature>
<dbReference type="InterPro" id="IPR036259">
    <property type="entry name" value="MFS_trans_sf"/>
</dbReference>